<dbReference type="Proteomes" id="UP000822688">
    <property type="component" value="Chromosome 6"/>
</dbReference>
<feature type="chain" id="PRO_5036435069" evidence="1">
    <location>
        <begin position="16"/>
        <end position="50"/>
    </location>
</feature>
<proteinExistence type="predicted"/>
<dbReference type="AlphaFoldDB" id="A0A8T0HCN0"/>
<reference evidence="3 4" key="1">
    <citation type="submission" date="2020-06" db="EMBL/GenBank/DDBJ databases">
        <title>WGS assembly of Ceratodon purpureus strain R40.</title>
        <authorList>
            <person name="Carey S.B."/>
            <person name="Jenkins J."/>
            <person name="Shu S."/>
            <person name="Lovell J.T."/>
            <person name="Sreedasyam A."/>
            <person name="Maumus F."/>
            <person name="Tiley G.P."/>
            <person name="Fernandez-Pozo N."/>
            <person name="Barry K."/>
            <person name="Chen C."/>
            <person name="Wang M."/>
            <person name="Lipzen A."/>
            <person name="Daum C."/>
            <person name="Saski C.A."/>
            <person name="Payton A.C."/>
            <person name="Mcbreen J.C."/>
            <person name="Conrad R.E."/>
            <person name="Kollar L.M."/>
            <person name="Olsson S."/>
            <person name="Huttunen S."/>
            <person name="Landis J.B."/>
            <person name="Wickett N.J."/>
            <person name="Johnson M.G."/>
            <person name="Rensing S.A."/>
            <person name="Grimwood J."/>
            <person name="Schmutz J."/>
            <person name="Mcdaniel S.F."/>
        </authorList>
    </citation>
    <scope>NUCLEOTIDE SEQUENCE [LARGE SCALE GENOMIC DNA]</scope>
    <source>
        <strain evidence="3 4">R40</strain>
    </source>
</reference>
<accession>A0A8T0HCN0</accession>
<evidence type="ECO:0000313" key="4">
    <source>
        <dbReference type="Proteomes" id="UP000822688"/>
    </source>
</evidence>
<evidence type="ECO:0000313" key="3">
    <source>
        <dbReference type="EMBL" id="KAG0568188.1"/>
    </source>
</evidence>
<evidence type="ECO:0000256" key="1">
    <source>
        <dbReference type="SAM" id="SignalP"/>
    </source>
</evidence>
<name>A0A8T0HCN0_CERPU</name>
<sequence length="50" mass="5696">MLESGLFCHLESVWCVMVVSLTLRHSPCTSYIFKEIVLKLGLSDCCRLMC</sequence>
<keyword evidence="1" id="KW-0732">Signal</keyword>
<evidence type="ECO:0000313" key="2">
    <source>
        <dbReference type="EMBL" id="KAG0568176.1"/>
    </source>
</evidence>
<protein>
    <submittedName>
        <fullName evidence="3">Uncharacterized protein</fullName>
    </submittedName>
</protein>
<keyword evidence="4" id="KW-1185">Reference proteome</keyword>
<comment type="caution">
    <text evidence="3">The sequence shown here is derived from an EMBL/GenBank/DDBJ whole genome shotgun (WGS) entry which is preliminary data.</text>
</comment>
<gene>
    <name evidence="2" type="ORF">KC19_6G000500</name>
    <name evidence="3" type="ORF">KC19_6G000900</name>
</gene>
<feature type="signal peptide" evidence="1">
    <location>
        <begin position="1"/>
        <end position="15"/>
    </location>
</feature>
<organism evidence="3 4">
    <name type="scientific">Ceratodon purpureus</name>
    <name type="common">Fire moss</name>
    <name type="synonym">Dicranum purpureum</name>
    <dbReference type="NCBI Taxonomy" id="3225"/>
    <lineage>
        <taxon>Eukaryota</taxon>
        <taxon>Viridiplantae</taxon>
        <taxon>Streptophyta</taxon>
        <taxon>Embryophyta</taxon>
        <taxon>Bryophyta</taxon>
        <taxon>Bryophytina</taxon>
        <taxon>Bryopsida</taxon>
        <taxon>Dicranidae</taxon>
        <taxon>Pseudoditrichales</taxon>
        <taxon>Ditrichaceae</taxon>
        <taxon>Ceratodon</taxon>
    </lineage>
</organism>
<dbReference type="EMBL" id="CM026427">
    <property type="protein sequence ID" value="KAG0568188.1"/>
    <property type="molecule type" value="Genomic_DNA"/>
</dbReference>
<dbReference type="EMBL" id="CM026427">
    <property type="protein sequence ID" value="KAG0568176.1"/>
    <property type="molecule type" value="Genomic_DNA"/>
</dbReference>